<dbReference type="OrthoDB" id="9775296at2"/>
<dbReference type="CDD" id="cd05233">
    <property type="entry name" value="SDR_c"/>
    <property type="match status" value="1"/>
</dbReference>
<dbReference type="Pfam" id="PF00106">
    <property type="entry name" value="adh_short"/>
    <property type="match status" value="1"/>
</dbReference>
<dbReference type="InterPro" id="IPR036291">
    <property type="entry name" value="NAD(P)-bd_dom_sf"/>
</dbReference>
<gene>
    <name evidence="1" type="ORF">EH207_03460</name>
</gene>
<dbReference type="GO" id="GO:0016616">
    <property type="term" value="F:oxidoreductase activity, acting on the CH-OH group of donors, NAD or NADP as acceptor"/>
    <property type="evidence" value="ECO:0007669"/>
    <property type="project" value="TreeGrafter"/>
</dbReference>
<dbReference type="PANTHER" id="PTHR45458:SF1">
    <property type="entry name" value="SHORT CHAIN DEHYDROGENASE"/>
    <property type="match status" value="1"/>
</dbReference>
<sequence length="259" mass="28609">MNTIKLPEQMPPKISLQRVFITGVSNGIGLALATLYLSKGWTVYGTARHKPVALSQYEKFIFKSCDLINTSNIEQLFEDEFSSIKTLGVSIVHLNAGVSANAPARAEDYSDTDILQTLTINALVNKTILDILLAFDIRPDIVVASSSMAAIRYRAGMLPYSLSKAALNALCGVYSRENTDIFFAVLGMCNVQTNLSQAIVSNSRISEFPEHIKLKERFSQPGYVVSPEVRAQGIYQLIVEQHCAGLISGQFFEMRKLSY</sequence>
<protein>
    <submittedName>
        <fullName evidence="1">SDR family oxidoreductase</fullName>
    </submittedName>
</protein>
<dbReference type="Proteomes" id="UP000299580">
    <property type="component" value="Chromosome"/>
</dbReference>
<dbReference type="InterPro" id="IPR052184">
    <property type="entry name" value="SDR_enzymes"/>
</dbReference>
<dbReference type="PRINTS" id="PR00081">
    <property type="entry name" value="GDHRDH"/>
</dbReference>
<name>A0A4P8QLD1_9GAMM</name>
<reference evidence="1 2" key="1">
    <citation type="submission" date="2018-11" db="EMBL/GenBank/DDBJ databases">
        <title>Genome sequences of Brenneria nigrifluens and Brenneria rubrifaciens.</title>
        <authorList>
            <person name="Poret-Peterson A.T."/>
            <person name="McClean A.E."/>
            <person name="Kluepfel D.A."/>
        </authorList>
    </citation>
    <scope>NUCLEOTIDE SEQUENCE [LARGE SCALE GENOMIC DNA]</scope>
    <source>
        <strain evidence="1 2">6D370</strain>
    </source>
</reference>
<dbReference type="PANTHER" id="PTHR45458">
    <property type="entry name" value="SHORT-CHAIN DEHYDROGENASE/REDUCTASE SDR"/>
    <property type="match status" value="1"/>
</dbReference>
<dbReference type="SUPFAM" id="SSF51735">
    <property type="entry name" value="NAD(P)-binding Rossmann-fold domains"/>
    <property type="match status" value="1"/>
</dbReference>
<dbReference type="EMBL" id="CP034035">
    <property type="protein sequence ID" value="QCR07678.1"/>
    <property type="molecule type" value="Genomic_DNA"/>
</dbReference>
<organism evidence="1 2">
    <name type="scientific">Brenneria rubrifaciens</name>
    <dbReference type="NCBI Taxonomy" id="55213"/>
    <lineage>
        <taxon>Bacteria</taxon>
        <taxon>Pseudomonadati</taxon>
        <taxon>Pseudomonadota</taxon>
        <taxon>Gammaproteobacteria</taxon>
        <taxon>Enterobacterales</taxon>
        <taxon>Pectobacteriaceae</taxon>
        <taxon>Brenneria</taxon>
    </lineage>
</organism>
<dbReference type="KEGG" id="brb:EH207_03460"/>
<accession>A0A4P8QLD1</accession>
<dbReference type="Gene3D" id="3.40.50.720">
    <property type="entry name" value="NAD(P)-binding Rossmann-like Domain"/>
    <property type="match status" value="1"/>
</dbReference>
<evidence type="ECO:0000313" key="1">
    <source>
        <dbReference type="EMBL" id="QCR07678.1"/>
    </source>
</evidence>
<evidence type="ECO:0000313" key="2">
    <source>
        <dbReference type="Proteomes" id="UP000299580"/>
    </source>
</evidence>
<dbReference type="InterPro" id="IPR002347">
    <property type="entry name" value="SDR_fam"/>
</dbReference>
<dbReference type="RefSeq" id="WP_137712747.1">
    <property type="nucleotide sequence ID" value="NZ_CP034035.1"/>
</dbReference>
<proteinExistence type="predicted"/>
<dbReference type="AlphaFoldDB" id="A0A4P8QLD1"/>
<keyword evidence="2" id="KW-1185">Reference proteome</keyword>